<proteinExistence type="predicted"/>
<dbReference type="PANTHER" id="PTHR34821:SF2">
    <property type="entry name" value="INNER MEMBRANE PROTEIN YDCZ"/>
    <property type="match status" value="1"/>
</dbReference>
<keyword evidence="3" id="KW-1185">Reference proteome</keyword>
<feature type="transmembrane region" description="Helical" evidence="1">
    <location>
        <begin position="125"/>
        <end position="144"/>
    </location>
</feature>
<organism evidence="2 3">
    <name type="scientific">Fulvivirga kasyanovii</name>
    <dbReference type="NCBI Taxonomy" id="396812"/>
    <lineage>
        <taxon>Bacteria</taxon>
        <taxon>Pseudomonadati</taxon>
        <taxon>Bacteroidota</taxon>
        <taxon>Cytophagia</taxon>
        <taxon>Cytophagales</taxon>
        <taxon>Fulvivirgaceae</taxon>
        <taxon>Fulvivirga</taxon>
    </lineage>
</organism>
<gene>
    <name evidence="2" type="ORF">E1163_15620</name>
</gene>
<sequence>MKLLLMFSAVIAGTVLPIQAALNGKMGKAVGDPVYAAFISFVVGSVGLFAYIMFARTDLSGIAYARQVSWSVWVAGLLGAFYVASVIILAPKLGVALTFGLIVAGQLGISLAMDHFGLLGIPVHTINWQRIVGILLIVSGVVLIRNF</sequence>
<protein>
    <submittedName>
        <fullName evidence="2">DMT family transporter</fullName>
    </submittedName>
</protein>
<feature type="transmembrane region" description="Helical" evidence="1">
    <location>
        <begin position="95"/>
        <end position="113"/>
    </location>
</feature>
<accession>A0ABW9RQT0</accession>
<dbReference type="InterPro" id="IPR006750">
    <property type="entry name" value="YdcZ"/>
</dbReference>
<name>A0ABW9RQT0_9BACT</name>
<keyword evidence="1" id="KW-0812">Transmembrane</keyword>
<keyword evidence="1" id="KW-1133">Transmembrane helix</keyword>
<keyword evidence="1" id="KW-0472">Membrane</keyword>
<feature type="transmembrane region" description="Helical" evidence="1">
    <location>
        <begin position="36"/>
        <end position="56"/>
    </location>
</feature>
<dbReference type="EMBL" id="SMLW01000578">
    <property type="protein sequence ID" value="MTI26386.1"/>
    <property type="molecule type" value="Genomic_DNA"/>
</dbReference>
<comment type="caution">
    <text evidence="2">The sequence shown here is derived from an EMBL/GenBank/DDBJ whole genome shotgun (WGS) entry which is preliminary data.</text>
</comment>
<evidence type="ECO:0000256" key="1">
    <source>
        <dbReference type="SAM" id="Phobius"/>
    </source>
</evidence>
<dbReference type="RefSeq" id="WP_155173397.1">
    <property type="nucleotide sequence ID" value="NZ_BAAAFL010000012.1"/>
</dbReference>
<dbReference type="Pfam" id="PF04657">
    <property type="entry name" value="DMT_YdcZ"/>
    <property type="match status" value="1"/>
</dbReference>
<reference evidence="2 3" key="1">
    <citation type="submission" date="2019-02" db="EMBL/GenBank/DDBJ databases">
        <authorList>
            <person name="Goldberg S.R."/>
            <person name="Haltli B.A."/>
            <person name="Correa H."/>
            <person name="Russell K.G."/>
        </authorList>
    </citation>
    <scope>NUCLEOTIDE SEQUENCE [LARGE SCALE GENOMIC DNA]</scope>
    <source>
        <strain evidence="2 3">JCM 16186</strain>
    </source>
</reference>
<evidence type="ECO:0000313" key="3">
    <source>
        <dbReference type="Proteomes" id="UP000798808"/>
    </source>
</evidence>
<dbReference type="PANTHER" id="PTHR34821">
    <property type="entry name" value="INNER MEMBRANE PROTEIN YDCZ"/>
    <property type="match status" value="1"/>
</dbReference>
<evidence type="ECO:0000313" key="2">
    <source>
        <dbReference type="EMBL" id="MTI26386.1"/>
    </source>
</evidence>
<dbReference type="Proteomes" id="UP000798808">
    <property type="component" value="Unassembled WGS sequence"/>
</dbReference>
<feature type="transmembrane region" description="Helical" evidence="1">
    <location>
        <begin position="68"/>
        <end position="89"/>
    </location>
</feature>